<proteinExistence type="predicted"/>
<comment type="caution">
    <text evidence="1">The sequence shown here is derived from an EMBL/GenBank/DDBJ whole genome shotgun (WGS) entry which is preliminary data.</text>
</comment>
<dbReference type="RefSeq" id="WP_103460494.1">
    <property type="nucleotide sequence ID" value="NZ_PPXD01000013.1"/>
</dbReference>
<evidence type="ECO:0008006" key="3">
    <source>
        <dbReference type="Google" id="ProtNLM"/>
    </source>
</evidence>
<dbReference type="EMBL" id="PPXD01000013">
    <property type="protein sequence ID" value="POH65889.1"/>
    <property type="molecule type" value="Genomic_DNA"/>
</dbReference>
<dbReference type="AlphaFoldDB" id="A0A2S3ZG64"/>
<name>A0A2S3ZG64_9MICO</name>
<accession>A0A2S3ZG64</accession>
<keyword evidence="2" id="KW-1185">Reference proteome</keyword>
<dbReference type="Proteomes" id="UP000237340">
    <property type="component" value="Unassembled WGS sequence"/>
</dbReference>
<sequence>MTYFPSMQKATLSELEPDVHGRIAKRTASLNGVEVTQITFHVGARWSADLKEYAGTDLCVLPHVALVTAGTLAVEMRDGEHAEFSTGDVMLLPPEHDAWAVGETDCTFVEFSRGNDYYDGEITHGEA</sequence>
<evidence type="ECO:0000313" key="1">
    <source>
        <dbReference type="EMBL" id="POH65889.1"/>
    </source>
</evidence>
<reference evidence="1 2" key="1">
    <citation type="submission" date="2018-01" db="EMBL/GenBank/DDBJ databases">
        <title>Cryobacterium sp. nov., from glaciers in China.</title>
        <authorList>
            <person name="Liu Q."/>
            <person name="Xin Y.-H."/>
        </authorList>
    </citation>
    <scope>NUCLEOTIDE SEQUENCE [LARGE SCALE GENOMIC DNA]</scope>
    <source>
        <strain evidence="1 2">TMN-42</strain>
    </source>
</reference>
<dbReference type="SUPFAM" id="SSF51182">
    <property type="entry name" value="RmlC-like cupins"/>
    <property type="match status" value="1"/>
</dbReference>
<protein>
    <recommendedName>
        <fullName evidence="3">Cupin</fullName>
    </recommendedName>
</protein>
<organism evidence="1 2">
    <name type="scientific">Cryobacterium zongtaii</name>
    <dbReference type="NCBI Taxonomy" id="1259217"/>
    <lineage>
        <taxon>Bacteria</taxon>
        <taxon>Bacillati</taxon>
        <taxon>Actinomycetota</taxon>
        <taxon>Actinomycetes</taxon>
        <taxon>Micrococcales</taxon>
        <taxon>Microbacteriaceae</taxon>
        <taxon>Cryobacterium</taxon>
    </lineage>
</organism>
<dbReference type="InterPro" id="IPR011051">
    <property type="entry name" value="RmlC_Cupin_sf"/>
</dbReference>
<gene>
    <name evidence="1" type="ORF">C3B61_10070</name>
</gene>
<evidence type="ECO:0000313" key="2">
    <source>
        <dbReference type="Proteomes" id="UP000237340"/>
    </source>
</evidence>